<dbReference type="EMBL" id="JACWFH010000001">
    <property type="protein sequence ID" value="MBY0095229.1"/>
    <property type="molecule type" value="Genomic_DNA"/>
</dbReference>
<name>A0ABS7JZ06_9BACI</name>
<dbReference type="SUPFAM" id="SSF57770">
    <property type="entry name" value="Methionyl-tRNA synthetase (MetRS), Zn-domain"/>
    <property type="match status" value="1"/>
</dbReference>
<accession>A0ABS7JZ06</accession>
<reference evidence="1 2" key="1">
    <citation type="submission" date="2020-07" db="EMBL/GenBank/DDBJ databases">
        <title>Fungal Genomes of the International Space Station.</title>
        <authorList>
            <person name="Seuylemezian A."/>
            <person name="Singh N.K."/>
            <person name="Wood J."/>
            <person name="Venkateswaran K."/>
        </authorList>
    </citation>
    <scope>NUCLEOTIDE SEQUENCE [LARGE SCALE GENOMIC DNA]</scope>
    <source>
        <strain evidence="1 2">PL-B2</strain>
    </source>
</reference>
<keyword evidence="2" id="KW-1185">Reference proteome</keyword>
<gene>
    <name evidence="1" type="ORF">H0185_00145</name>
</gene>
<evidence type="ECO:0000313" key="1">
    <source>
        <dbReference type="EMBL" id="MBY0095229.1"/>
    </source>
</evidence>
<dbReference type="RefSeq" id="WP_221870021.1">
    <property type="nucleotide sequence ID" value="NZ_JACWFH010000001.1"/>
</dbReference>
<proteinExistence type="predicted"/>
<dbReference type="InterPro" id="IPR029038">
    <property type="entry name" value="MetRS_Zn"/>
</dbReference>
<protein>
    <recommendedName>
        <fullName evidence="3">DZANK-type domain-containing protein</fullName>
    </recommendedName>
</protein>
<dbReference type="Proteomes" id="UP000769780">
    <property type="component" value="Unassembled WGS sequence"/>
</dbReference>
<sequence>MGICPICNGFEQYATQCQNCGSKMENKGREAEYYDDYSPYMPIDEMKLEDGYPNNFQNGECPHLFVCPNCGQDQVMMIKE</sequence>
<evidence type="ECO:0008006" key="3">
    <source>
        <dbReference type="Google" id="ProtNLM"/>
    </source>
</evidence>
<evidence type="ECO:0000313" key="2">
    <source>
        <dbReference type="Proteomes" id="UP000769780"/>
    </source>
</evidence>
<comment type="caution">
    <text evidence="1">The sequence shown here is derived from an EMBL/GenBank/DDBJ whole genome shotgun (WGS) entry which is preliminary data.</text>
</comment>
<organism evidence="1 2">
    <name type="scientific">Mesobacillus maritimus</name>
    <dbReference type="NCBI Taxonomy" id="1643336"/>
    <lineage>
        <taxon>Bacteria</taxon>
        <taxon>Bacillati</taxon>
        <taxon>Bacillota</taxon>
        <taxon>Bacilli</taxon>
        <taxon>Bacillales</taxon>
        <taxon>Bacillaceae</taxon>
        <taxon>Mesobacillus</taxon>
    </lineage>
</organism>